<organism evidence="2 3">
    <name type="scientific">Sphingomonas naphthae</name>
    <dbReference type="NCBI Taxonomy" id="1813468"/>
    <lineage>
        <taxon>Bacteria</taxon>
        <taxon>Pseudomonadati</taxon>
        <taxon>Pseudomonadota</taxon>
        <taxon>Alphaproteobacteria</taxon>
        <taxon>Sphingomonadales</taxon>
        <taxon>Sphingomonadaceae</taxon>
        <taxon>Sphingomonas</taxon>
    </lineage>
</organism>
<gene>
    <name evidence="2" type="ORF">PQ455_10320</name>
</gene>
<sequence length="133" mass="14463">MKFYSKTTGGFYHPDIHASDERPADAVEVSDARWEELLIAQSQGMRIEGDDDGLPIAVAPVVTAEDQLARLRELRNAALATSDWTQLSDAMASPRRQQWKAYRQALRDLPAQAAAAIAAGQDAASIEFPTPPG</sequence>
<evidence type="ECO:0000313" key="2">
    <source>
        <dbReference type="EMBL" id="WCT72042.1"/>
    </source>
</evidence>
<proteinExistence type="predicted"/>
<protein>
    <submittedName>
        <fullName evidence="2">Phage tail assembly chaperone</fullName>
    </submittedName>
</protein>
<keyword evidence="3" id="KW-1185">Reference proteome</keyword>
<evidence type="ECO:0000313" key="3">
    <source>
        <dbReference type="Proteomes" id="UP001220395"/>
    </source>
</evidence>
<name>A0ABY7TH61_9SPHN</name>
<feature type="domain" description="Phage tail assembly chaperone-like" evidence="1">
    <location>
        <begin position="69"/>
        <end position="132"/>
    </location>
</feature>
<reference evidence="2 3" key="1">
    <citation type="submission" date="2023-02" db="EMBL/GenBank/DDBJ databases">
        <title>Genome sequence of Sphingomonas naphthae.</title>
        <authorList>
            <person name="Kim S."/>
            <person name="Heo J."/>
            <person name="Kwon S.-W."/>
        </authorList>
    </citation>
    <scope>NUCLEOTIDE SEQUENCE [LARGE SCALE GENOMIC DNA]</scope>
    <source>
        <strain evidence="2 3">KACC 18716</strain>
    </source>
</reference>
<evidence type="ECO:0000259" key="1">
    <source>
        <dbReference type="Pfam" id="PF16778"/>
    </source>
</evidence>
<dbReference type="Pfam" id="PF16778">
    <property type="entry name" value="Phage_tail_APC"/>
    <property type="match status" value="1"/>
</dbReference>
<dbReference type="Proteomes" id="UP001220395">
    <property type="component" value="Chromosome"/>
</dbReference>
<dbReference type="RefSeq" id="WP_273685990.1">
    <property type="nucleotide sequence ID" value="NZ_CP117411.1"/>
</dbReference>
<dbReference type="Gene3D" id="6.10.140.1310">
    <property type="match status" value="1"/>
</dbReference>
<dbReference type="EMBL" id="CP117411">
    <property type="protein sequence ID" value="WCT72042.1"/>
    <property type="molecule type" value="Genomic_DNA"/>
</dbReference>
<accession>A0ABY7TH61</accession>
<dbReference type="InterPro" id="IPR031893">
    <property type="entry name" value="Phage_tail_APC"/>
</dbReference>